<dbReference type="OrthoDB" id="6516760at2759"/>
<evidence type="ECO:0000256" key="1">
    <source>
        <dbReference type="SAM" id="Phobius"/>
    </source>
</evidence>
<dbReference type="EMBL" id="BGZK01000275">
    <property type="protein sequence ID" value="GBP33505.1"/>
    <property type="molecule type" value="Genomic_DNA"/>
</dbReference>
<keyword evidence="3" id="KW-1185">Reference proteome</keyword>
<comment type="caution">
    <text evidence="2">The sequence shown here is derived from an EMBL/GenBank/DDBJ whole genome shotgun (WGS) entry which is preliminary data.</text>
</comment>
<keyword evidence="1" id="KW-1133">Transmembrane helix</keyword>
<accession>A0A4C1V5K2</accession>
<proteinExistence type="predicted"/>
<organism evidence="2 3">
    <name type="scientific">Eumeta variegata</name>
    <name type="common">Bagworm moth</name>
    <name type="synonym">Eumeta japonica</name>
    <dbReference type="NCBI Taxonomy" id="151549"/>
    <lineage>
        <taxon>Eukaryota</taxon>
        <taxon>Metazoa</taxon>
        <taxon>Ecdysozoa</taxon>
        <taxon>Arthropoda</taxon>
        <taxon>Hexapoda</taxon>
        <taxon>Insecta</taxon>
        <taxon>Pterygota</taxon>
        <taxon>Neoptera</taxon>
        <taxon>Endopterygota</taxon>
        <taxon>Lepidoptera</taxon>
        <taxon>Glossata</taxon>
        <taxon>Ditrysia</taxon>
        <taxon>Tineoidea</taxon>
        <taxon>Psychidae</taxon>
        <taxon>Oiketicinae</taxon>
        <taxon>Eumeta</taxon>
    </lineage>
</organism>
<keyword evidence="1" id="KW-0472">Membrane</keyword>
<keyword evidence="1" id="KW-0812">Transmembrane</keyword>
<dbReference type="AlphaFoldDB" id="A0A4C1V5K2"/>
<sequence>MELALFHCVTINLNYLLLLYSWESLWITGLDGYAWMGRFVDAPLIGARSESFDGFINPAYVRGVQRPLQRIGRGRFKRYEKDPLVRSEHVLIRHKASLFHISSVGSVLVLRKMVHTMMPVARSISLGMALALTLAYLILALVLGPEQDEMQFYQQVGGTSIGRIELVISSYLEMFKSRVANELASHRRITRRSSPSMVTRNPTRITHASLTSRVEIEYLMEEKYGDGGKIGPLVGC</sequence>
<name>A0A4C1V5K2_EUMVA</name>
<gene>
    <name evidence="2" type="ORF">EVAR_28660_1</name>
</gene>
<dbReference type="Proteomes" id="UP000299102">
    <property type="component" value="Unassembled WGS sequence"/>
</dbReference>
<protein>
    <submittedName>
        <fullName evidence="2">Uncharacterized protein</fullName>
    </submittedName>
</protein>
<reference evidence="2 3" key="1">
    <citation type="journal article" date="2019" name="Commun. Biol.">
        <title>The bagworm genome reveals a unique fibroin gene that provides high tensile strength.</title>
        <authorList>
            <person name="Kono N."/>
            <person name="Nakamura H."/>
            <person name="Ohtoshi R."/>
            <person name="Tomita M."/>
            <person name="Numata K."/>
            <person name="Arakawa K."/>
        </authorList>
    </citation>
    <scope>NUCLEOTIDE SEQUENCE [LARGE SCALE GENOMIC DNA]</scope>
</reference>
<evidence type="ECO:0000313" key="2">
    <source>
        <dbReference type="EMBL" id="GBP33505.1"/>
    </source>
</evidence>
<evidence type="ECO:0000313" key="3">
    <source>
        <dbReference type="Proteomes" id="UP000299102"/>
    </source>
</evidence>
<feature type="transmembrane region" description="Helical" evidence="1">
    <location>
        <begin position="120"/>
        <end position="143"/>
    </location>
</feature>